<dbReference type="Proteomes" id="UP001228113">
    <property type="component" value="Chromosome"/>
</dbReference>
<reference evidence="7" key="1">
    <citation type="journal article" date="2023" name="Int. J. Syst. Evol. Microbiol.">
        <title>Mesoterricola silvestris gen. nov., sp. nov., Mesoterricola sediminis sp. nov., Geothrix oryzae sp. nov., Geothrix edaphica sp. nov., Geothrix rubra sp. nov., and Geothrix limicola sp. nov., six novel members of Acidobacteriota isolated from soils.</title>
        <authorList>
            <person name="Itoh H."/>
            <person name="Sugisawa Y."/>
            <person name="Mise K."/>
            <person name="Xu Z."/>
            <person name="Kuniyasu M."/>
            <person name="Ushijima N."/>
            <person name="Kawano K."/>
            <person name="Kobayashi E."/>
            <person name="Shiratori Y."/>
            <person name="Masuda Y."/>
            <person name="Senoo K."/>
        </authorList>
    </citation>
    <scope>NUCLEOTIDE SEQUENCE</scope>
    <source>
        <strain evidence="7">W786</strain>
    </source>
</reference>
<dbReference type="SUPFAM" id="SSF47757">
    <property type="entry name" value="Chemotaxis receptor methyltransferase CheR, N-terminal domain"/>
    <property type="match status" value="1"/>
</dbReference>
<gene>
    <name evidence="7" type="primary">cheR</name>
    <name evidence="7" type="ORF">METESE_21910</name>
</gene>
<dbReference type="PROSITE" id="PS50123">
    <property type="entry name" value="CHER"/>
    <property type="match status" value="1"/>
</dbReference>
<evidence type="ECO:0000256" key="3">
    <source>
        <dbReference type="ARBA" id="ARBA00022603"/>
    </source>
</evidence>
<dbReference type="PRINTS" id="PR00996">
    <property type="entry name" value="CHERMTFRASE"/>
</dbReference>
<dbReference type="InterPro" id="IPR000780">
    <property type="entry name" value="CheR_MeTrfase"/>
</dbReference>
<dbReference type="GO" id="GO:0008983">
    <property type="term" value="F:protein-glutamate O-methyltransferase activity"/>
    <property type="evidence" value="ECO:0007669"/>
    <property type="project" value="UniProtKB-EC"/>
</dbReference>
<name>A0AA48H779_9BACT</name>
<dbReference type="InterPro" id="IPR022642">
    <property type="entry name" value="CheR_C"/>
</dbReference>
<evidence type="ECO:0000259" key="6">
    <source>
        <dbReference type="PROSITE" id="PS50123"/>
    </source>
</evidence>
<dbReference type="SUPFAM" id="SSF53335">
    <property type="entry name" value="S-adenosyl-L-methionine-dependent methyltransferases"/>
    <property type="match status" value="1"/>
</dbReference>
<dbReference type="KEGG" id="msea:METESE_21910"/>
<dbReference type="Gene3D" id="1.10.155.10">
    <property type="entry name" value="Chemotaxis receptor methyltransferase CheR, N-terminal domain"/>
    <property type="match status" value="1"/>
</dbReference>
<comment type="catalytic activity">
    <reaction evidence="1">
        <text>L-glutamyl-[protein] + S-adenosyl-L-methionine = [protein]-L-glutamate 5-O-methyl ester + S-adenosyl-L-homocysteine</text>
        <dbReference type="Rhea" id="RHEA:24452"/>
        <dbReference type="Rhea" id="RHEA-COMP:10208"/>
        <dbReference type="Rhea" id="RHEA-COMP:10311"/>
        <dbReference type="ChEBI" id="CHEBI:29973"/>
        <dbReference type="ChEBI" id="CHEBI:57856"/>
        <dbReference type="ChEBI" id="CHEBI:59789"/>
        <dbReference type="ChEBI" id="CHEBI:82795"/>
        <dbReference type="EC" id="2.1.1.80"/>
    </reaction>
</comment>
<dbReference type="InterPro" id="IPR029063">
    <property type="entry name" value="SAM-dependent_MTases_sf"/>
</dbReference>
<keyword evidence="3" id="KW-0489">Methyltransferase</keyword>
<evidence type="ECO:0000256" key="5">
    <source>
        <dbReference type="ARBA" id="ARBA00022691"/>
    </source>
</evidence>
<proteinExistence type="predicted"/>
<dbReference type="PANTHER" id="PTHR24422:SF21">
    <property type="entry name" value="CHEMOTAXIS PROTEIN METHYLTRANSFERASE 1"/>
    <property type="match status" value="1"/>
</dbReference>
<feature type="domain" description="CheR-type methyltransferase" evidence="6">
    <location>
        <begin position="1"/>
        <end position="282"/>
    </location>
</feature>
<dbReference type="AlphaFoldDB" id="A0AA48H779"/>
<evidence type="ECO:0000256" key="1">
    <source>
        <dbReference type="ARBA" id="ARBA00001541"/>
    </source>
</evidence>
<dbReference type="InterPro" id="IPR022641">
    <property type="entry name" value="CheR_N"/>
</dbReference>
<keyword evidence="8" id="KW-1185">Reference proteome</keyword>
<evidence type="ECO:0000313" key="7">
    <source>
        <dbReference type="EMBL" id="BDU77233.1"/>
    </source>
</evidence>
<dbReference type="EMBL" id="AP027081">
    <property type="protein sequence ID" value="BDU77233.1"/>
    <property type="molecule type" value="Genomic_DNA"/>
</dbReference>
<accession>A0AA48H779</accession>
<dbReference type="EC" id="2.1.1.80" evidence="2"/>
<organism evidence="7 8">
    <name type="scientific">Mesoterricola sediminis</name>
    <dbReference type="NCBI Taxonomy" id="2927980"/>
    <lineage>
        <taxon>Bacteria</taxon>
        <taxon>Pseudomonadati</taxon>
        <taxon>Acidobacteriota</taxon>
        <taxon>Holophagae</taxon>
        <taxon>Holophagales</taxon>
        <taxon>Holophagaceae</taxon>
        <taxon>Mesoterricola</taxon>
    </lineage>
</organism>
<dbReference type="Gene3D" id="3.40.50.150">
    <property type="entry name" value="Vaccinia Virus protein VP39"/>
    <property type="match status" value="1"/>
</dbReference>
<dbReference type="SMART" id="SM00138">
    <property type="entry name" value="MeTrc"/>
    <property type="match status" value="1"/>
</dbReference>
<evidence type="ECO:0000256" key="4">
    <source>
        <dbReference type="ARBA" id="ARBA00022679"/>
    </source>
</evidence>
<dbReference type="CDD" id="cd02440">
    <property type="entry name" value="AdoMet_MTases"/>
    <property type="match status" value="1"/>
</dbReference>
<evidence type="ECO:0000313" key="8">
    <source>
        <dbReference type="Proteomes" id="UP001228113"/>
    </source>
</evidence>
<dbReference type="Pfam" id="PF03705">
    <property type="entry name" value="CheR_N"/>
    <property type="match status" value="1"/>
</dbReference>
<dbReference type="InterPro" id="IPR050903">
    <property type="entry name" value="Bact_Chemotaxis_MeTrfase"/>
</dbReference>
<dbReference type="PANTHER" id="PTHR24422">
    <property type="entry name" value="CHEMOTAXIS PROTEIN METHYLTRANSFERASE"/>
    <property type="match status" value="1"/>
</dbReference>
<dbReference type="GO" id="GO:0032259">
    <property type="term" value="P:methylation"/>
    <property type="evidence" value="ECO:0007669"/>
    <property type="project" value="UniProtKB-KW"/>
</dbReference>
<protein>
    <recommendedName>
        <fullName evidence="2">protein-glutamate O-methyltransferase</fullName>
        <ecNumber evidence="2">2.1.1.80</ecNumber>
    </recommendedName>
</protein>
<evidence type="ECO:0000256" key="2">
    <source>
        <dbReference type="ARBA" id="ARBA00012534"/>
    </source>
</evidence>
<sequence>MSPESITAAEFRLIRDYIQEHCGICLGDEKAYLIETRLAGLMVQHGCTDFGSFYRLAKGGDSPQLREQVIDAMTTNETLWFRDQHPFSILEEQLLPPLAEEILKGNRFRVRIWSAACSTGQEPYSIAMTIQEFCKRTPGLQPGHFEIIASDISPSALFLAKAGRYDENAIRRGLPDDMKRKYFHPDGQVWKVNDDVKAMISFRKFNLQDSMEPLGRMDIVFCRYVTIYFADDFKRRIFQGLARLLGPGGHLLVSAVESLRGIADEFLPLTHGGGLYYRCEPQNPGGAP</sequence>
<dbReference type="RefSeq" id="WP_316410172.1">
    <property type="nucleotide sequence ID" value="NZ_AP027081.1"/>
</dbReference>
<dbReference type="Pfam" id="PF01739">
    <property type="entry name" value="CheR"/>
    <property type="match status" value="1"/>
</dbReference>
<dbReference type="InterPro" id="IPR036804">
    <property type="entry name" value="CheR_N_sf"/>
</dbReference>
<keyword evidence="5" id="KW-0949">S-adenosyl-L-methionine</keyword>
<keyword evidence="4" id="KW-0808">Transferase</keyword>